<dbReference type="PROSITE" id="PS50178">
    <property type="entry name" value="ZF_FYVE"/>
    <property type="match status" value="1"/>
</dbReference>
<dbReference type="Gene3D" id="3.30.40.10">
    <property type="entry name" value="Zinc/RING finger domain, C3HC4 (zinc finger)"/>
    <property type="match status" value="1"/>
</dbReference>
<name>A0AAQ6IVN3_ANATE</name>
<feature type="compositionally biased region" description="Low complexity" evidence="6">
    <location>
        <begin position="142"/>
        <end position="151"/>
    </location>
</feature>
<dbReference type="CDD" id="cd21387">
    <property type="entry name" value="GAT_Hrs"/>
    <property type="match status" value="1"/>
</dbReference>
<dbReference type="GO" id="GO:0032456">
    <property type="term" value="P:endocytic recycling"/>
    <property type="evidence" value="ECO:0007669"/>
    <property type="project" value="TreeGrafter"/>
</dbReference>
<dbReference type="InterPro" id="IPR000306">
    <property type="entry name" value="Znf_FYVE"/>
</dbReference>
<evidence type="ECO:0000256" key="4">
    <source>
        <dbReference type="PROSITE-ProRule" id="PRU00091"/>
    </source>
</evidence>
<reference evidence="8" key="3">
    <citation type="submission" date="2025-09" db="UniProtKB">
        <authorList>
            <consortium name="Ensembl"/>
        </authorList>
    </citation>
    <scope>IDENTIFICATION</scope>
</reference>
<accession>A0AAQ6IVN3</accession>
<dbReference type="Proteomes" id="UP000265040">
    <property type="component" value="Chromosome 8"/>
</dbReference>
<dbReference type="PIRSF" id="PIRSF036956">
    <property type="entry name" value="Hrs_Vps27"/>
    <property type="match status" value="1"/>
</dbReference>
<feature type="coiled-coil region" evidence="5">
    <location>
        <begin position="332"/>
        <end position="418"/>
    </location>
</feature>
<dbReference type="GO" id="GO:0031623">
    <property type="term" value="P:receptor internalization"/>
    <property type="evidence" value="ECO:0007669"/>
    <property type="project" value="TreeGrafter"/>
</dbReference>
<keyword evidence="2 4" id="KW-0863">Zinc-finger</keyword>
<dbReference type="Gene3D" id="1.20.5.1940">
    <property type="match status" value="1"/>
</dbReference>
<feature type="region of interest" description="Disordered" evidence="6">
    <location>
        <begin position="72"/>
        <end position="99"/>
    </location>
</feature>
<feature type="compositionally biased region" description="Low complexity" evidence="6">
    <location>
        <begin position="592"/>
        <end position="625"/>
    </location>
</feature>
<dbReference type="Pfam" id="PF01363">
    <property type="entry name" value="FYVE"/>
    <property type="match status" value="1"/>
</dbReference>
<protein>
    <recommendedName>
        <fullName evidence="7">FYVE-type domain-containing protein</fullName>
    </recommendedName>
</protein>
<keyword evidence="3" id="KW-0862">Zinc</keyword>
<dbReference type="SMART" id="SM00064">
    <property type="entry name" value="FYVE"/>
    <property type="match status" value="1"/>
</dbReference>
<dbReference type="PANTHER" id="PTHR46275">
    <property type="entry name" value="HEPATOCYTE GROWTH FACTOR-REGULATED TYROSINE KINASE SUBSTRATE"/>
    <property type="match status" value="1"/>
</dbReference>
<dbReference type="InterPro" id="IPR024641">
    <property type="entry name" value="HRS_helical"/>
</dbReference>
<dbReference type="Ensembl" id="ENSATET00000076373.1">
    <property type="protein sequence ID" value="ENSATEP00000078667.1"/>
    <property type="gene ID" value="ENSATEG00000023951.3"/>
</dbReference>
<keyword evidence="5" id="KW-0175">Coiled coil</keyword>
<evidence type="ECO:0000256" key="2">
    <source>
        <dbReference type="ARBA" id="ARBA00022771"/>
    </source>
</evidence>
<feature type="region of interest" description="Disordered" evidence="6">
    <location>
        <begin position="120"/>
        <end position="151"/>
    </location>
</feature>
<evidence type="ECO:0000313" key="8">
    <source>
        <dbReference type="Ensembl" id="ENSATEP00000078667.1"/>
    </source>
</evidence>
<dbReference type="InterPro" id="IPR013083">
    <property type="entry name" value="Znf_RING/FYVE/PHD"/>
</dbReference>
<dbReference type="GeneTree" id="ENSGT00940000158297"/>
<dbReference type="GO" id="GO:0043130">
    <property type="term" value="F:ubiquitin binding"/>
    <property type="evidence" value="ECO:0007669"/>
    <property type="project" value="TreeGrafter"/>
</dbReference>
<dbReference type="GO" id="GO:0005769">
    <property type="term" value="C:early endosome"/>
    <property type="evidence" value="ECO:0007669"/>
    <property type="project" value="TreeGrafter"/>
</dbReference>
<feature type="domain" description="FYVE-type" evidence="7">
    <location>
        <begin position="16"/>
        <end position="66"/>
    </location>
</feature>
<evidence type="ECO:0000313" key="9">
    <source>
        <dbReference type="Proteomes" id="UP000265040"/>
    </source>
</evidence>
<evidence type="ECO:0000256" key="5">
    <source>
        <dbReference type="SAM" id="Coils"/>
    </source>
</evidence>
<dbReference type="SUPFAM" id="SSF57903">
    <property type="entry name" value="FYVE/PHD zinc finger"/>
    <property type="match status" value="1"/>
</dbReference>
<feature type="region of interest" description="Disordered" evidence="6">
    <location>
        <begin position="575"/>
        <end position="635"/>
    </location>
</feature>
<dbReference type="PROSITE" id="PS50330">
    <property type="entry name" value="UIM"/>
    <property type="match status" value="1"/>
</dbReference>
<gene>
    <name evidence="8" type="primary">HGS</name>
</gene>
<dbReference type="InterPro" id="IPR017455">
    <property type="entry name" value="Znf_FYVE-rel"/>
</dbReference>
<dbReference type="InterPro" id="IPR003903">
    <property type="entry name" value="UIM_dom"/>
</dbReference>
<evidence type="ECO:0000259" key="7">
    <source>
        <dbReference type="PROSITE" id="PS50178"/>
    </source>
</evidence>
<dbReference type="InterPro" id="IPR017073">
    <property type="entry name" value="HGS/VPS27"/>
</dbReference>
<evidence type="ECO:0000256" key="3">
    <source>
        <dbReference type="ARBA" id="ARBA00022833"/>
    </source>
</evidence>
<organism evidence="8 9">
    <name type="scientific">Anabas testudineus</name>
    <name type="common">Climbing perch</name>
    <name type="synonym">Anthias testudineus</name>
    <dbReference type="NCBI Taxonomy" id="64144"/>
    <lineage>
        <taxon>Eukaryota</taxon>
        <taxon>Metazoa</taxon>
        <taxon>Chordata</taxon>
        <taxon>Craniata</taxon>
        <taxon>Vertebrata</taxon>
        <taxon>Euteleostomi</taxon>
        <taxon>Actinopterygii</taxon>
        <taxon>Neopterygii</taxon>
        <taxon>Teleostei</taxon>
        <taxon>Neoteleostei</taxon>
        <taxon>Acanthomorphata</taxon>
        <taxon>Anabantaria</taxon>
        <taxon>Anabantiformes</taxon>
        <taxon>Anabantoidei</taxon>
        <taxon>Anabantidae</taxon>
        <taxon>Anabas</taxon>
    </lineage>
</organism>
<keyword evidence="1" id="KW-0479">Metal-binding</keyword>
<dbReference type="FunFam" id="1.20.5.1940:FF:000003">
    <property type="entry name" value="Hepatocyte growth factor-regulated tyrosine kinase substrate"/>
    <property type="match status" value="1"/>
</dbReference>
<evidence type="ECO:0000256" key="6">
    <source>
        <dbReference type="SAM" id="MobiDB-lite"/>
    </source>
</evidence>
<dbReference type="AlphaFoldDB" id="A0AAQ6IVN3"/>
<proteinExistence type="predicted"/>
<evidence type="ECO:0000256" key="1">
    <source>
        <dbReference type="ARBA" id="ARBA00022723"/>
    </source>
</evidence>
<feature type="compositionally biased region" description="Polar residues" evidence="6">
    <location>
        <begin position="529"/>
        <end position="538"/>
    </location>
</feature>
<keyword evidence="9" id="KW-1185">Reference proteome</keyword>
<dbReference type="Pfam" id="PF12210">
    <property type="entry name" value="Hrs_helical"/>
    <property type="match status" value="1"/>
</dbReference>
<feature type="compositionally biased region" description="Pro residues" evidence="6">
    <location>
        <begin position="515"/>
        <end position="526"/>
    </location>
</feature>
<dbReference type="GO" id="GO:0008270">
    <property type="term" value="F:zinc ion binding"/>
    <property type="evidence" value="ECO:0007669"/>
    <property type="project" value="UniProtKB-KW"/>
</dbReference>
<dbReference type="InterPro" id="IPR011011">
    <property type="entry name" value="Znf_FYVE_PHD"/>
</dbReference>
<reference evidence="8" key="2">
    <citation type="submission" date="2025-08" db="UniProtKB">
        <authorList>
            <consortium name="Ensembl"/>
        </authorList>
    </citation>
    <scope>IDENTIFICATION</scope>
</reference>
<sequence length="635" mass="70909">LPDPGLGSCIPLSTVCEHVIFLFFQHHCRACGQIFCGKCSSKYSTIPKFGIEKEVRVCEPCFELLNKKAEGKAPSTGSAELPPEYLTSPLSQQSQMPPKRDEAALQEEEELQLAIALSQSEAEEKERMRQKNSYPVYPKADPTPVTSSAPPVSTLYTSPVVRLKMTLRYFVFFLNYYVFTLSSILLAINGNAASHSEYSYVPIFQLARYLNRTYWEKKQEEARKSPTPSAPAPVPLAESLPAINQPVESHVPVQPVSIVEYQNGESEENHEQFLKALQNAVTTFLNRMKSNHMRGRSITNDSAVLSLFQSINNMHPQLLDILNQLDEKRLYYEGLQDKLAQVRDARAALNALRDEHREKLRRAAEEAERQRQIQLAQKLEIMRQKKQEYLEMQRQLAIQRLQEQEKERQMRLEQQKHTIQMRAQMPAFSLPYAQMQSLPPNVAGGVVYQPGAPPSYPGTFSPAGSVEGSPMHNIYMSQPGQTAPAQYQAMPGTATDPNMVNAYMYQAAGTNGQPAAPPGQAPPTTSPPYSNYQPTPTQGYQNVVSQAQSMPPMSQAAPSNGMTYMGYQPYNMQNMISALPGQDPNMPPQQPYMPGQQPMYQQVAPPGAPQQQQQPQQQAPQAVPGSAEAQLISFD</sequence>
<dbReference type="PANTHER" id="PTHR46275:SF1">
    <property type="entry name" value="HEPATOCYTE GROWTH FACTOR-REGULATED TYROSINE KINASE SUBSTRATE"/>
    <property type="match status" value="1"/>
</dbReference>
<feature type="region of interest" description="Disordered" evidence="6">
    <location>
        <begin position="510"/>
        <end position="538"/>
    </location>
</feature>
<reference evidence="8 9" key="1">
    <citation type="submission" date="2021-04" db="EMBL/GenBank/DDBJ databases">
        <authorList>
            <consortium name="Wellcome Sanger Institute Data Sharing"/>
        </authorList>
    </citation>
    <scope>NUCLEOTIDE SEQUENCE [LARGE SCALE GENOMIC DNA]</scope>
</reference>